<feature type="binding site" evidence="7">
    <location>
        <position position="88"/>
    </location>
    <ligand>
        <name>Zn(2+)</name>
        <dbReference type="ChEBI" id="CHEBI:29105"/>
        <note>catalytic</note>
    </ligand>
</feature>
<dbReference type="PANTHER" id="PTHR11079:SF179">
    <property type="entry name" value="TRNA(ADENINE(34)) DEAMINASE, CHLOROPLASTIC"/>
    <property type="match status" value="1"/>
</dbReference>
<keyword evidence="5 7" id="KW-0862">Zinc</keyword>
<reference evidence="9 10" key="1">
    <citation type="journal article" date="2024" name="Environ. Microbiol.">
        <title>Novel evolutionary insights on the interactions of the Holosporales (Alphaproteobacteria) with eukaryotic hosts from comparative genomics.</title>
        <authorList>
            <person name="Giovannini M."/>
            <person name="Petroni G."/>
            <person name="Castelli M."/>
        </authorList>
    </citation>
    <scope>NUCLEOTIDE SEQUENCE [LARGE SCALE GENOMIC DNA]</scope>
    <source>
        <strain evidence="9 10">US_Bl 15I1</strain>
    </source>
</reference>
<dbReference type="PANTHER" id="PTHR11079">
    <property type="entry name" value="CYTOSINE DEAMINASE FAMILY MEMBER"/>
    <property type="match status" value="1"/>
</dbReference>
<sequence length="153" mass="16786">MLERSKISFMNLALQEAKKAITLGEVPVGAVLVLKGDVIARAHNLVEQENDPTAHAEMVVIREGSRKLGTPRLPECDLYVTLEPCPMCAQALSFARIRQVIFGAYDPKGGGIDHGPHIYAHKTAMHKPAVIGGIEETKCKELLKTFFQSLRVP</sequence>
<dbReference type="RefSeq" id="WP_338453422.1">
    <property type="nucleotide sequence ID" value="NZ_CP133270.1"/>
</dbReference>
<comment type="similarity">
    <text evidence="1">Belongs to the cytidine and deoxycytidylate deaminase family. ADAT2 subfamily.</text>
</comment>
<organism evidence="9 10">
    <name type="scientific">Candidatus Bealeia paramacronuclearis</name>
    <dbReference type="NCBI Taxonomy" id="1921001"/>
    <lineage>
        <taxon>Bacteria</taxon>
        <taxon>Pseudomonadati</taxon>
        <taxon>Pseudomonadota</taxon>
        <taxon>Alphaproteobacteria</taxon>
        <taxon>Holosporales</taxon>
        <taxon>Holosporaceae</taxon>
        <taxon>Candidatus Bealeia</taxon>
    </lineage>
</organism>
<feature type="active site" description="Proton donor" evidence="7">
    <location>
        <position position="57"/>
    </location>
</feature>
<dbReference type="PROSITE" id="PS00903">
    <property type="entry name" value="CYT_DCMP_DEAMINASES_1"/>
    <property type="match status" value="1"/>
</dbReference>
<feature type="binding site" evidence="7">
    <location>
        <position position="85"/>
    </location>
    <ligand>
        <name>Zn(2+)</name>
        <dbReference type="ChEBI" id="CHEBI:29105"/>
        <note>catalytic</note>
    </ligand>
</feature>
<dbReference type="Proteomes" id="UP001330434">
    <property type="component" value="Chromosome"/>
</dbReference>
<dbReference type="HAMAP" id="MF_00972">
    <property type="entry name" value="tRNA_aden_deaminase"/>
    <property type="match status" value="1"/>
</dbReference>
<protein>
    <recommendedName>
        <fullName evidence="7">tRNA-specific adenosine deaminase</fullName>
        <ecNumber evidence="7">3.5.4.33</ecNumber>
    </recommendedName>
</protein>
<proteinExistence type="inferred from homology"/>
<keyword evidence="3 7" id="KW-0479">Metal-binding</keyword>
<evidence type="ECO:0000256" key="4">
    <source>
        <dbReference type="ARBA" id="ARBA00022801"/>
    </source>
</evidence>
<dbReference type="EC" id="3.5.4.33" evidence="7"/>
<evidence type="ECO:0000256" key="7">
    <source>
        <dbReference type="HAMAP-Rule" id="MF_00972"/>
    </source>
</evidence>
<dbReference type="CDD" id="cd01285">
    <property type="entry name" value="nucleoside_deaminase"/>
    <property type="match status" value="1"/>
</dbReference>
<comment type="subunit">
    <text evidence="7">Homodimer.</text>
</comment>
<comment type="catalytic activity">
    <reaction evidence="6 7">
        <text>adenosine(34) in tRNA + H2O + H(+) = inosine(34) in tRNA + NH4(+)</text>
        <dbReference type="Rhea" id="RHEA:43168"/>
        <dbReference type="Rhea" id="RHEA-COMP:10373"/>
        <dbReference type="Rhea" id="RHEA-COMP:10374"/>
        <dbReference type="ChEBI" id="CHEBI:15377"/>
        <dbReference type="ChEBI" id="CHEBI:15378"/>
        <dbReference type="ChEBI" id="CHEBI:28938"/>
        <dbReference type="ChEBI" id="CHEBI:74411"/>
        <dbReference type="ChEBI" id="CHEBI:82852"/>
        <dbReference type="EC" id="3.5.4.33"/>
    </reaction>
</comment>
<dbReference type="Gene3D" id="3.40.140.10">
    <property type="entry name" value="Cytidine Deaminase, domain 2"/>
    <property type="match status" value="1"/>
</dbReference>
<keyword evidence="10" id="KW-1185">Reference proteome</keyword>
<dbReference type="InterPro" id="IPR016193">
    <property type="entry name" value="Cytidine_deaminase-like"/>
</dbReference>
<evidence type="ECO:0000256" key="1">
    <source>
        <dbReference type="ARBA" id="ARBA00010669"/>
    </source>
</evidence>
<comment type="cofactor">
    <cofactor evidence="7">
        <name>Zn(2+)</name>
        <dbReference type="ChEBI" id="CHEBI:29105"/>
    </cofactor>
    <text evidence="7">Binds 1 zinc ion per subunit.</text>
</comment>
<evidence type="ECO:0000313" key="10">
    <source>
        <dbReference type="Proteomes" id="UP001330434"/>
    </source>
</evidence>
<evidence type="ECO:0000259" key="8">
    <source>
        <dbReference type="PROSITE" id="PS51747"/>
    </source>
</evidence>
<evidence type="ECO:0000256" key="5">
    <source>
        <dbReference type="ARBA" id="ARBA00022833"/>
    </source>
</evidence>
<gene>
    <name evidence="7" type="primary">tadA</name>
    <name evidence="9" type="ORF">Bealeia1_01011</name>
</gene>
<dbReference type="Pfam" id="PF00383">
    <property type="entry name" value="dCMP_cyt_deam_1"/>
    <property type="match status" value="1"/>
</dbReference>
<evidence type="ECO:0000256" key="6">
    <source>
        <dbReference type="ARBA" id="ARBA00048045"/>
    </source>
</evidence>
<dbReference type="EMBL" id="CP133270">
    <property type="protein sequence ID" value="WVX66824.1"/>
    <property type="molecule type" value="Genomic_DNA"/>
</dbReference>
<keyword evidence="4 7" id="KW-0378">Hydrolase</keyword>
<dbReference type="PROSITE" id="PS51747">
    <property type="entry name" value="CYT_DCMP_DEAMINASES_2"/>
    <property type="match status" value="1"/>
</dbReference>
<dbReference type="InterPro" id="IPR002125">
    <property type="entry name" value="CMP_dCMP_dom"/>
</dbReference>
<dbReference type="SUPFAM" id="SSF53927">
    <property type="entry name" value="Cytidine deaminase-like"/>
    <property type="match status" value="1"/>
</dbReference>
<dbReference type="InterPro" id="IPR016192">
    <property type="entry name" value="APOBEC/CMP_deaminase_Zn-bd"/>
</dbReference>
<dbReference type="InterPro" id="IPR028883">
    <property type="entry name" value="tRNA_aden_deaminase"/>
</dbReference>
<evidence type="ECO:0000256" key="3">
    <source>
        <dbReference type="ARBA" id="ARBA00022723"/>
    </source>
</evidence>
<evidence type="ECO:0000313" key="9">
    <source>
        <dbReference type="EMBL" id="WVX66824.1"/>
    </source>
</evidence>
<evidence type="ECO:0000256" key="2">
    <source>
        <dbReference type="ARBA" id="ARBA00022694"/>
    </source>
</evidence>
<comment type="function">
    <text evidence="7">Catalyzes the deamination of adenosine to inosine at the wobble position 34 of tRNA(Arg2).</text>
</comment>
<feature type="binding site" evidence="7">
    <location>
        <position position="55"/>
    </location>
    <ligand>
        <name>Zn(2+)</name>
        <dbReference type="ChEBI" id="CHEBI:29105"/>
        <note>catalytic</note>
    </ligand>
</feature>
<name>A0ABZ2C7Q6_9PROT</name>
<accession>A0ABZ2C7Q6</accession>
<feature type="domain" description="CMP/dCMP-type deaminase" evidence="8">
    <location>
        <begin position="4"/>
        <end position="113"/>
    </location>
</feature>
<keyword evidence="2 7" id="KW-0819">tRNA processing</keyword>